<reference evidence="2" key="1">
    <citation type="submission" date="2022-07" db="EMBL/GenBank/DDBJ databases">
        <title>Phylogenomic reconstructions and comparative analyses of Kickxellomycotina fungi.</title>
        <authorList>
            <person name="Reynolds N.K."/>
            <person name="Stajich J.E."/>
            <person name="Barry K."/>
            <person name="Grigoriev I.V."/>
            <person name="Crous P."/>
            <person name="Smith M.E."/>
        </authorList>
    </citation>
    <scope>NUCLEOTIDE SEQUENCE</scope>
    <source>
        <strain evidence="2">BCRC 34882</strain>
    </source>
</reference>
<organism evidence="2 3">
    <name type="scientific">Coemansia umbellata</name>
    <dbReference type="NCBI Taxonomy" id="1424467"/>
    <lineage>
        <taxon>Eukaryota</taxon>
        <taxon>Fungi</taxon>
        <taxon>Fungi incertae sedis</taxon>
        <taxon>Zoopagomycota</taxon>
        <taxon>Kickxellomycotina</taxon>
        <taxon>Kickxellomycetes</taxon>
        <taxon>Kickxellales</taxon>
        <taxon>Kickxellaceae</taxon>
        <taxon>Coemansia</taxon>
    </lineage>
</organism>
<keyword evidence="3" id="KW-1185">Reference proteome</keyword>
<name>A0ABQ8PDR2_9FUNG</name>
<feature type="compositionally biased region" description="Basic and acidic residues" evidence="1">
    <location>
        <begin position="59"/>
        <end position="72"/>
    </location>
</feature>
<comment type="caution">
    <text evidence="2">The sequence shown here is derived from an EMBL/GenBank/DDBJ whole genome shotgun (WGS) entry which is preliminary data.</text>
</comment>
<proteinExistence type="predicted"/>
<evidence type="ECO:0000313" key="2">
    <source>
        <dbReference type="EMBL" id="KAJ1986914.1"/>
    </source>
</evidence>
<evidence type="ECO:0000313" key="3">
    <source>
        <dbReference type="Proteomes" id="UP001151295"/>
    </source>
</evidence>
<accession>A0ABQ8PDR2</accession>
<protein>
    <submittedName>
        <fullName evidence="2">Uncharacterized protein</fullName>
    </submittedName>
</protein>
<evidence type="ECO:0000256" key="1">
    <source>
        <dbReference type="SAM" id="MobiDB-lite"/>
    </source>
</evidence>
<sequence length="138" mass="15189">MVQADKEQGEQKGLVGKELAALEEAFAEGELAEHYLGSFGLGPDLGSDHIPGQEEQEELADKEQGELVEHCPDSFGPGSDHIPEQEEQEEQEEQAALEEASAEEEQHRSSSDLGPGRSPVQELKEPCLPCYRHGLQRR</sequence>
<feature type="compositionally biased region" description="Acidic residues" evidence="1">
    <location>
        <begin position="85"/>
        <end position="103"/>
    </location>
</feature>
<feature type="region of interest" description="Disordered" evidence="1">
    <location>
        <begin position="37"/>
        <end position="138"/>
    </location>
</feature>
<gene>
    <name evidence="2" type="ORF">EDC05_006086</name>
</gene>
<dbReference type="Proteomes" id="UP001151295">
    <property type="component" value="Unassembled WGS sequence"/>
</dbReference>
<dbReference type="EMBL" id="JANBQD010000149">
    <property type="protein sequence ID" value="KAJ1986914.1"/>
    <property type="molecule type" value="Genomic_DNA"/>
</dbReference>